<dbReference type="STRING" id="945553.A0A0D2NSZ2"/>
<gene>
    <name evidence="12" type="ORF">HYPSUDRAFT_202468</name>
    <name evidence="13" type="ORF">HYPSUDRAFT_202496</name>
</gene>
<dbReference type="Gene3D" id="3.30.930.10">
    <property type="entry name" value="Bira Bifunctional Protein, Domain 2"/>
    <property type="match status" value="1"/>
</dbReference>
<keyword evidence="9" id="KW-0030">Aminoacyl-tRNA synthetase</keyword>
<keyword evidence="7" id="KW-0694">RNA-binding</keyword>
<dbReference type="SUPFAM" id="SSF55681">
    <property type="entry name" value="Class II aaRS and biotin synthetases"/>
    <property type="match status" value="1"/>
</dbReference>
<comment type="similarity">
    <text evidence="1">Belongs to the class-II aminoacyl-tRNA synthetase family.</text>
</comment>
<dbReference type="EMBL" id="KN817553">
    <property type="protein sequence ID" value="KJA21974.1"/>
    <property type="molecule type" value="Genomic_DNA"/>
</dbReference>
<evidence type="ECO:0000313" key="13">
    <source>
        <dbReference type="EMBL" id="KJA22004.1"/>
    </source>
</evidence>
<evidence type="ECO:0000256" key="8">
    <source>
        <dbReference type="ARBA" id="ARBA00022917"/>
    </source>
</evidence>
<dbReference type="PANTHER" id="PTHR11777:SF9">
    <property type="entry name" value="ALANINE--TRNA LIGASE, CYTOPLASMIC"/>
    <property type="match status" value="1"/>
</dbReference>
<evidence type="ECO:0000256" key="9">
    <source>
        <dbReference type="ARBA" id="ARBA00023146"/>
    </source>
</evidence>
<dbReference type="GO" id="GO:0005739">
    <property type="term" value="C:mitochondrion"/>
    <property type="evidence" value="ECO:0007669"/>
    <property type="project" value="TreeGrafter"/>
</dbReference>
<keyword evidence="10" id="KW-0472">Membrane</keyword>
<reference evidence="13" key="2">
    <citation type="submission" date="2014-04" db="EMBL/GenBank/DDBJ databases">
        <title>Evolutionary Origins and Diversification of the Mycorrhizal Mutualists.</title>
        <authorList>
            <consortium name="DOE Joint Genome Institute"/>
            <person name="Kohler A."/>
            <person name="Kuo A."/>
            <person name="Nagy L.G."/>
            <person name="Floudas D."/>
            <person name="Copeland A."/>
            <person name="Barry K.W."/>
            <person name="Cichocki N."/>
            <person name="Veneault-Fourrey C."/>
            <person name="LaButti K."/>
            <person name="Lindquist E.A."/>
            <person name="Lipzen A."/>
            <person name="Lundell T."/>
            <person name="Morin E."/>
            <person name="Murat C."/>
            <person name="Riley R."/>
            <person name="Ohm R."/>
            <person name="Sun H."/>
            <person name="Tunlid A."/>
            <person name="Henrissat B."/>
            <person name="Grigoriev I.V."/>
            <person name="Hibbett D.S."/>
            <person name="Martin F."/>
            <person name="Consortium M.G."/>
        </authorList>
    </citation>
    <scope>NUCLEOTIDE SEQUENCE [LARGE SCALE GENOMIC DNA]</scope>
    <source>
        <strain evidence="13">FD-334 SS-4</strain>
    </source>
</reference>
<dbReference type="InterPro" id="IPR002318">
    <property type="entry name" value="Ala-tRNA-lgiase_IIc"/>
</dbReference>
<evidence type="ECO:0000256" key="1">
    <source>
        <dbReference type="ARBA" id="ARBA00008226"/>
    </source>
</evidence>
<dbReference type="InterPro" id="IPR018164">
    <property type="entry name" value="Ala-tRNA-synth_IIc_N"/>
</dbReference>
<dbReference type="GO" id="GO:0002161">
    <property type="term" value="F:aminoacyl-tRNA deacylase activity"/>
    <property type="evidence" value="ECO:0007669"/>
    <property type="project" value="TreeGrafter"/>
</dbReference>
<accession>A0A0D2NSZ2</accession>
<keyword evidence="8" id="KW-0648">Protein biosynthesis</keyword>
<keyword evidence="14" id="KW-1185">Reference proteome</keyword>
<dbReference type="Pfam" id="PF01411">
    <property type="entry name" value="tRNA-synt_2c"/>
    <property type="match status" value="2"/>
</dbReference>
<organism evidence="13 14">
    <name type="scientific">Hypholoma sublateritium (strain FD-334 SS-4)</name>
    <dbReference type="NCBI Taxonomy" id="945553"/>
    <lineage>
        <taxon>Eukaryota</taxon>
        <taxon>Fungi</taxon>
        <taxon>Dikarya</taxon>
        <taxon>Basidiomycota</taxon>
        <taxon>Agaricomycotina</taxon>
        <taxon>Agaricomycetes</taxon>
        <taxon>Agaricomycetidae</taxon>
        <taxon>Agaricales</taxon>
        <taxon>Agaricineae</taxon>
        <taxon>Strophariaceae</taxon>
        <taxon>Hypholoma</taxon>
    </lineage>
</organism>
<keyword evidence="3" id="KW-0820">tRNA-binding</keyword>
<sequence>MSKTKCAFNSQSASALAGSTTARYLENVGGDSYHHTFEMLDNWSFGDYFKARRRRPSSFSRALLIWLELDLDAKQFWIDIGVLEDRLIPGNTKDNFGRWVQPVHAAHAGPFLPSASIYTLISLLNPDALKIWNNVFIQFGREDDGLLCSLPSKHVVTGLGFAHLISVIQDCLSNHDTHVFLPILDEVQALTGVRRYEGRFSTEDVDVIDTAYRVVADHVHMLAFALSEGGASTDFGVSIGLFFLSLMPVVVGTMGGAFLKITKRVYDIKEVDDDDENFSRTFDRGEKLFDHFTGKARASFMGRTCGELGLTNDDEEFEAVQAHSKEVSKSDVKKGVANVVKLDVHGLARRNTTWEMSTAAAFMAIFYYQTFVASTSAIPDDADFGILLDRTSFYAESGGQEYDMGNIVVNGVADFEEPNVQVYDGCVLHTRSLKYGAHVRGDAVVASYGELRR</sequence>
<dbReference type="AlphaFoldDB" id="A0A0D2NSZ2"/>
<evidence type="ECO:0000256" key="10">
    <source>
        <dbReference type="SAM" id="Phobius"/>
    </source>
</evidence>
<dbReference type="PRINTS" id="PR00980">
    <property type="entry name" value="TRNASYNTHALA"/>
</dbReference>
<dbReference type="Gene3D" id="2.40.30.130">
    <property type="match status" value="1"/>
</dbReference>
<feature type="transmembrane region" description="Helical" evidence="10">
    <location>
        <begin position="235"/>
        <end position="259"/>
    </location>
</feature>
<dbReference type="InterPro" id="IPR050058">
    <property type="entry name" value="Ala-tRNA_ligase"/>
</dbReference>
<dbReference type="GO" id="GO:0000049">
    <property type="term" value="F:tRNA binding"/>
    <property type="evidence" value="ECO:0007669"/>
    <property type="project" value="UniProtKB-KW"/>
</dbReference>
<evidence type="ECO:0000256" key="7">
    <source>
        <dbReference type="ARBA" id="ARBA00022884"/>
    </source>
</evidence>
<dbReference type="OrthoDB" id="2423964at2759"/>
<keyword evidence="10" id="KW-1133">Transmembrane helix</keyword>
<dbReference type="SUPFAM" id="SSF101353">
    <property type="entry name" value="Putative anticodon-binding domain of alanyl-tRNA synthetase (AlaRS)"/>
    <property type="match status" value="1"/>
</dbReference>
<dbReference type="GO" id="GO:0004813">
    <property type="term" value="F:alanine-tRNA ligase activity"/>
    <property type="evidence" value="ECO:0007669"/>
    <property type="project" value="UniProtKB-EC"/>
</dbReference>
<dbReference type="InterPro" id="IPR009000">
    <property type="entry name" value="Transl_B-barrel_sf"/>
</dbReference>
<dbReference type="PROSITE" id="PS50860">
    <property type="entry name" value="AA_TRNA_LIGASE_II_ALA"/>
    <property type="match status" value="1"/>
</dbReference>
<dbReference type="EC" id="6.1.1.7" evidence="2"/>
<evidence type="ECO:0000313" key="14">
    <source>
        <dbReference type="Proteomes" id="UP000054270"/>
    </source>
</evidence>
<dbReference type="InterPro" id="IPR018165">
    <property type="entry name" value="Ala-tRNA-synth_IIc_core"/>
</dbReference>
<dbReference type="GO" id="GO:0005524">
    <property type="term" value="F:ATP binding"/>
    <property type="evidence" value="ECO:0007669"/>
    <property type="project" value="UniProtKB-KW"/>
</dbReference>
<name>A0A0D2NSZ2_HYPSF</name>
<evidence type="ECO:0000256" key="2">
    <source>
        <dbReference type="ARBA" id="ARBA00013168"/>
    </source>
</evidence>
<keyword evidence="5" id="KW-0547">Nucleotide-binding</keyword>
<evidence type="ECO:0000259" key="11">
    <source>
        <dbReference type="PROSITE" id="PS50860"/>
    </source>
</evidence>
<dbReference type="InterPro" id="IPR045864">
    <property type="entry name" value="aa-tRNA-synth_II/BPL/LPL"/>
</dbReference>
<evidence type="ECO:0000256" key="4">
    <source>
        <dbReference type="ARBA" id="ARBA00022598"/>
    </source>
</evidence>
<evidence type="ECO:0000256" key="5">
    <source>
        <dbReference type="ARBA" id="ARBA00022741"/>
    </source>
</evidence>
<keyword evidence="6" id="KW-0067">ATP-binding</keyword>
<keyword evidence="10" id="KW-0812">Transmembrane</keyword>
<evidence type="ECO:0000256" key="6">
    <source>
        <dbReference type="ARBA" id="ARBA00022840"/>
    </source>
</evidence>
<dbReference type="SUPFAM" id="SSF50447">
    <property type="entry name" value="Translation proteins"/>
    <property type="match status" value="1"/>
</dbReference>
<dbReference type="InterPro" id="IPR018162">
    <property type="entry name" value="Ala-tRNA-ligase_IIc_anticod-bd"/>
</dbReference>
<dbReference type="GO" id="GO:0006419">
    <property type="term" value="P:alanyl-tRNA aminoacylation"/>
    <property type="evidence" value="ECO:0007669"/>
    <property type="project" value="InterPro"/>
</dbReference>
<dbReference type="PANTHER" id="PTHR11777">
    <property type="entry name" value="ALANYL-TRNA SYNTHETASE"/>
    <property type="match status" value="1"/>
</dbReference>
<dbReference type="Proteomes" id="UP000054270">
    <property type="component" value="Unassembled WGS sequence"/>
</dbReference>
<keyword evidence="4" id="KW-0436">Ligase</keyword>
<reference evidence="14" key="1">
    <citation type="submission" date="2014-04" db="EMBL/GenBank/DDBJ databases">
        <title>Evolutionary Origins and Diversification of the Mycorrhizal Mutualists.</title>
        <authorList>
            <consortium name="DOE Joint Genome Institute"/>
            <consortium name="Mycorrhizal Genomics Consortium"/>
            <person name="Kohler A."/>
            <person name="Kuo A."/>
            <person name="Nagy L.G."/>
            <person name="Floudas D."/>
            <person name="Copeland A."/>
            <person name="Barry K.W."/>
            <person name="Cichocki N."/>
            <person name="Veneault-Fourrey C."/>
            <person name="LaButti K."/>
            <person name="Lindquist E.A."/>
            <person name="Lipzen A."/>
            <person name="Lundell T."/>
            <person name="Morin E."/>
            <person name="Murat C."/>
            <person name="Riley R."/>
            <person name="Ohm R."/>
            <person name="Sun H."/>
            <person name="Tunlid A."/>
            <person name="Henrissat B."/>
            <person name="Grigoriev I.V."/>
            <person name="Hibbett D.S."/>
            <person name="Martin F."/>
        </authorList>
    </citation>
    <scope>NUCLEOTIDE SEQUENCE [LARGE SCALE GENOMIC DNA]</scope>
    <source>
        <strain evidence="14">FD-334 SS-4</strain>
    </source>
</reference>
<dbReference type="EMBL" id="KN817553">
    <property type="protein sequence ID" value="KJA22004.1"/>
    <property type="molecule type" value="Genomic_DNA"/>
</dbReference>
<evidence type="ECO:0000256" key="3">
    <source>
        <dbReference type="ARBA" id="ARBA00022555"/>
    </source>
</evidence>
<evidence type="ECO:0000313" key="12">
    <source>
        <dbReference type="EMBL" id="KJA21974.1"/>
    </source>
</evidence>
<proteinExistence type="inferred from homology"/>
<protein>
    <recommendedName>
        <fullName evidence="2">alanine--tRNA ligase</fullName>
        <ecNumber evidence="2">6.1.1.7</ecNumber>
    </recommendedName>
</protein>
<feature type="domain" description="Alanyl-transfer RNA synthetases family profile" evidence="11">
    <location>
        <begin position="1"/>
        <end position="453"/>
    </location>
</feature>